<reference evidence="6 7" key="1">
    <citation type="submission" date="2019-03" db="EMBL/GenBank/DDBJ databases">
        <title>Metabolic reconstructions from genomes of highly enriched 'Candidatus Accumulibacter' and 'Candidatus Competibacter' bioreactor populations.</title>
        <authorList>
            <person name="Annavajhala M.K."/>
            <person name="Welles L."/>
            <person name="Abbas B."/>
            <person name="Sorokin D."/>
            <person name="Park H."/>
            <person name="Van Loosdrecht M."/>
            <person name="Chandran K."/>
        </authorList>
    </citation>
    <scope>NUCLEOTIDE SEQUENCE [LARGE SCALE GENOMIC DNA]</scope>
    <source>
        <strain evidence="6 7">SBR_G</strain>
    </source>
</reference>
<dbReference type="SUPFAM" id="SSF81343">
    <property type="entry name" value="Fumarate reductase respiratory complex transmembrane subunits"/>
    <property type="match status" value="1"/>
</dbReference>
<comment type="caution">
    <text evidence="6">The sequence shown here is derived from an EMBL/GenBank/DDBJ whole genome shotgun (WGS) entry which is preliminary data.</text>
</comment>
<dbReference type="Proteomes" id="UP000760480">
    <property type="component" value="Unassembled WGS sequence"/>
</dbReference>
<accession>A0ABX1TEY4</accession>
<keyword evidence="4 5" id="KW-0472">Membrane</keyword>
<proteinExistence type="predicted"/>
<evidence type="ECO:0000256" key="2">
    <source>
        <dbReference type="ARBA" id="ARBA00022692"/>
    </source>
</evidence>
<evidence type="ECO:0000256" key="3">
    <source>
        <dbReference type="ARBA" id="ARBA00022989"/>
    </source>
</evidence>
<feature type="transmembrane region" description="Helical" evidence="5">
    <location>
        <begin position="73"/>
        <end position="92"/>
    </location>
</feature>
<name>A0ABX1TEY4_9GAMM</name>
<feature type="transmembrane region" description="Helical" evidence="5">
    <location>
        <begin position="150"/>
        <end position="170"/>
    </location>
</feature>
<organism evidence="6 7">
    <name type="scientific">Candidatus Competibacter phosphatis</name>
    <dbReference type="NCBI Taxonomy" id="221280"/>
    <lineage>
        <taxon>Bacteria</taxon>
        <taxon>Pseudomonadati</taxon>
        <taxon>Pseudomonadota</taxon>
        <taxon>Gammaproteobacteria</taxon>
        <taxon>Candidatus Competibacteraceae</taxon>
        <taxon>Candidatus Competibacter</taxon>
    </lineage>
</organism>
<feature type="transmembrane region" description="Helical" evidence="5">
    <location>
        <begin position="112"/>
        <end position="130"/>
    </location>
</feature>
<dbReference type="Gene3D" id="1.20.1300.10">
    <property type="entry name" value="Fumarate reductase/succinate dehydrogenase, transmembrane subunit"/>
    <property type="match status" value="1"/>
</dbReference>
<keyword evidence="3 5" id="KW-1133">Transmembrane helix</keyword>
<keyword evidence="7" id="KW-1185">Reference proteome</keyword>
<dbReference type="EMBL" id="SPMZ01000004">
    <property type="protein sequence ID" value="NMQ17923.1"/>
    <property type="molecule type" value="Genomic_DNA"/>
</dbReference>
<evidence type="ECO:0000313" key="6">
    <source>
        <dbReference type="EMBL" id="NMQ17923.1"/>
    </source>
</evidence>
<sequence>MLVRRCLLRSLPQACRPRRRPAAGQGGQHHRLVQRTLDALGEKMSSKPYVREMSKTTWFLSQPRYKRYMAREVTCIFIFAYTFLLIVALARLAQGPDAFQEFLDALRSPLGVLFNVAVLIATVYHSMSWFNVTPQAMPIQMGEEFVPGKIIVSAHYGAWAVVSLIVLFLGV</sequence>
<dbReference type="InterPro" id="IPR034804">
    <property type="entry name" value="SQR/QFR_C/D"/>
</dbReference>
<keyword evidence="1" id="KW-1003">Cell membrane</keyword>
<gene>
    <name evidence="6" type="ORF">E4P82_01130</name>
</gene>
<protein>
    <submittedName>
        <fullName evidence="6">Fumarate reductase subunit C</fullName>
    </submittedName>
</protein>
<evidence type="ECO:0000256" key="4">
    <source>
        <dbReference type="ARBA" id="ARBA00023136"/>
    </source>
</evidence>
<dbReference type="InterPro" id="IPR003510">
    <property type="entry name" value="Fumarate_red_C"/>
</dbReference>
<dbReference type="CDD" id="cd00546">
    <property type="entry name" value="QFR_TypeD_subunitC"/>
    <property type="match status" value="1"/>
</dbReference>
<evidence type="ECO:0000313" key="7">
    <source>
        <dbReference type="Proteomes" id="UP000760480"/>
    </source>
</evidence>
<keyword evidence="2 5" id="KW-0812">Transmembrane</keyword>
<evidence type="ECO:0000256" key="1">
    <source>
        <dbReference type="ARBA" id="ARBA00022475"/>
    </source>
</evidence>
<evidence type="ECO:0000256" key="5">
    <source>
        <dbReference type="SAM" id="Phobius"/>
    </source>
</evidence>
<dbReference type="Pfam" id="PF02300">
    <property type="entry name" value="Fumarate_red_C"/>
    <property type="match status" value="1"/>
</dbReference>